<evidence type="ECO:0008006" key="3">
    <source>
        <dbReference type="Google" id="ProtNLM"/>
    </source>
</evidence>
<protein>
    <recommendedName>
        <fullName evidence="3">Choice-of-anchor A family protein</fullName>
    </recommendedName>
</protein>
<reference evidence="1 2" key="1">
    <citation type="submission" date="2017-10" db="EMBL/GenBank/DDBJ databases">
        <title>Bifidobacterium genomics.</title>
        <authorList>
            <person name="Lugli G.A."/>
            <person name="Milani C."/>
            <person name="Mancabelli L."/>
        </authorList>
    </citation>
    <scope>NUCLEOTIDE SEQUENCE [LARGE SCALE GENOMIC DNA]</scope>
    <source>
        <strain evidence="1 2">1744B</strain>
    </source>
</reference>
<accession>A0A2N3QYL8</accession>
<sequence>MKHGSDRGPTISMKPRLLAAFTAVAMMFATAVPALLPKVAQADNTAPGICQPEEINLGETTTGGKIDTGIATWVGRDMYVGKPTGAINYGYGDGWATINQSYAVEAEGATLVAGKLAINSQKRSWQNRGFRFGIVGFGAQYRPAAGSDALVVAGTNSAINLKGGDGTDTNALGWAAQWGRGWVGTLNSGEWNYTARISGNKSQTVYDFSGTRNESVYAANDATPHSQVLWNQDDPLSNVKLNGSSGAASDYRKNTETIQNMSKILAQVPATEDAARPVVVDSGTYENGKYNGTYQYNKYNSGQPNGEGTHSPYIGANITFANQAGKKEKIIVFDGKNATAKTIVFSLDGSQLNEGNDYNGTSFMFKNIPDDASVVINVSGKNTISFHNGWRFWWNGEQIGNGY</sequence>
<organism evidence="1 2">
    <name type="scientific">Bifidobacterium pseudolongum subsp. globosum</name>
    <dbReference type="NCBI Taxonomy" id="1690"/>
    <lineage>
        <taxon>Bacteria</taxon>
        <taxon>Bacillati</taxon>
        <taxon>Actinomycetota</taxon>
        <taxon>Actinomycetes</taxon>
        <taxon>Bifidobacteriales</taxon>
        <taxon>Bifidobacteriaceae</taxon>
        <taxon>Bifidobacterium</taxon>
    </lineage>
</organism>
<proteinExistence type="predicted"/>
<dbReference type="EMBL" id="PCHB01000004">
    <property type="protein sequence ID" value="PKU98292.1"/>
    <property type="molecule type" value="Genomic_DNA"/>
</dbReference>
<evidence type="ECO:0000313" key="2">
    <source>
        <dbReference type="Proteomes" id="UP000233783"/>
    </source>
</evidence>
<name>A0A2N3QYL8_9BIFI</name>
<dbReference type="AlphaFoldDB" id="A0A2N3QYL8"/>
<comment type="caution">
    <text evidence="1">The sequence shown here is derived from an EMBL/GenBank/DDBJ whole genome shotgun (WGS) entry which is preliminary data.</text>
</comment>
<gene>
    <name evidence="1" type="ORF">CQR56_0286</name>
</gene>
<evidence type="ECO:0000313" key="1">
    <source>
        <dbReference type="EMBL" id="PKU98292.1"/>
    </source>
</evidence>
<dbReference type="Proteomes" id="UP000233783">
    <property type="component" value="Unassembled WGS sequence"/>
</dbReference>